<dbReference type="EMBL" id="QJVD01000003">
    <property type="protein sequence ID" value="PYI69022.1"/>
    <property type="molecule type" value="Genomic_DNA"/>
</dbReference>
<evidence type="ECO:0000313" key="3">
    <source>
        <dbReference type="Proteomes" id="UP000247832"/>
    </source>
</evidence>
<sequence>MTMTATSVNRIRRPIRAQQQAQRPEGIPVLPAVDVNLGSVTFFTPSGHHLYWSAEPAELVNSLAQAVRPAQWIPEIGTLVVTVAQTGLRAGRRLGFRLAAH</sequence>
<evidence type="ECO:0000313" key="2">
    <source>
        <dbReference type="EMBL" id="PYI69022.1"/>
    </source>
</evidence>
<proteinExistence type="predicted"/>
<organism evidence="2 3">
    <name type="scientific">Arthrobacter livingstonensis</name>
    <dbReference type="NCBI Taxonomy" id="670078"/>
    <lineage>
        <taxon>Bacteria</taxon>
        <taxon>Bacillati</taxon>
        <taxon>Actinomycetota</taxon>
        <taxon>Actinomycetes</taxon>
        <taxon>Micrococcales</taxon>
        <taxon>Micrococcaceae</taxon>
        <taxon>Arthrobacter</taxon>
    </lineage>
</organism>
<accession>A0A2V5LDQ8</accession>
<gene>
    <name evidence="2" type="ORF">CVV68_04300</name>
</gene>
<reference evidence="2 3" key="1">
    <citation type="submission" date="2018-05" db="EMBL/GenBank/DDBJ databases">
        <title>Genetic diversity of glacier-inhabiting Cryobacterium bacteria in China and description of Cryobacterium mengkeensis sp. nov. and Arthrobacter glacialis sp. nov.</title>
        <authorList>
            <person name="Liu Q."/>
            <person name="Xin Y.-H."/>
        </authorList>
    </citation>
    <scope>NUCLEOTIDE SEQUENCE [LARGE SCALE GENOMIC DNA]</scope>
    <source>
        <strain evidence="2 3">LI2</strain>
    </source>
</reference>
<feature type="region of interest" description="Disordered" evidence="1">
    <location>
        <begin position="1"/>
        <end position="23"/>
    </location>
</feature>
<name>A0A2V5LDQ8_9MICC</name>
<protein>
    <submittedName>
        <fullName evidence="2">Uncharacterized protein</fullName>
    </submittedName>
</protein>
<evidence type="ECO:0000256" key="1">
    <source>
        <dbReference type="SAM" id="MobiDB-lite"/>
    </source>
</evidence>
<dbReference type="AlphaFoldDB" id="A0A2V5LDQ8"/>
<dbReference type="Proteomes" id="UP000247832">
    <property type="component" value="Unassembled WGS sequence"/>
</dbReference>
<keyword evidence="3" id="KW-1185">Reference proteome</keyword>
<comment type="caution">
    <text evidence="2">The sequence shown here is derived from an EMBL/GenBank/DDBJ whole genome shotgun (WGS) entry which is preliminary data.</text>
</comment>